<feature type="domain" description="AMP-dependent ligase C-terminal" evidence="2">
    <location>
        <begin position="328"/>
        <end position="406"/>
    </location>
</feature>
<name>A0A537L7E0_9BACT</name>
<feature type="domain" description="AMP-dependent synthetase/ligase" evidence="1">
    <location>
        <begin position="126"/>
        <end position="280"/>
    </location>
</feature>
<proteinExistence type="predicted"/>
<dbReference type="PANTHER" id="PTHR43845">
    <property type="entry name" value="BLR5969 PROTEIN"/>
    <property type="match status" value="1"/>
</dbReference>
<dbReference type="Proteomes" id="UP000315217">
    <property type="component" value="Unassembled WGS sequence"/>
</dbReference>
<sequence>METVHDVYDPAELQPASQRARMQEVTLRRIVARAAAGSPALRQTLGAAGVTPESFTLADLSRIPLLKKESLPGLQGDDPPWGGWLARPITDVRRIFVSPGPIYEPEGRTPDYWGFAPALFAAGFRRGDVVLNTFSYHLTPAGAMFDGALEALGSVVVPTGIGNVEIQVKTLHDVRARGIIGTPSFLAMILDKVAAQGTRSSLEVAFVSGEPLPESLRGDLEGRHHVRISQAYAIGDIGLVAYECSQRSGLHLAERVLVEIVDPATAAPMPDGEIGEVAVTFPSDLYPLLRLGTGDLSRIAPGACACGRTSGRLERILGRVGDAVKVRGVFLHPHDLDRAMARHPEVTRYQAVVTRREHLDELTVRVEASPSPAAGAVAESIRDTTRLRAAVEVLPVGTLGSDEKKLVDRRTWE</sequence>
<dbReference type="Pfam" id="PF00501">
    <property type="entry name" value="AMP-binding"/>
    <property type="match status" value="1"/>
</dbReference>
<dbReference type="Gene3D" id="3.30.300.30">
    <property type="match status" value="1"/>
</dbReference>
<dbReference type="InterPro" id="IPR028154">
    <property type="entry name" value="AMP-dep_Lig_C"/>
</dbReference>
<evidence type="ECO:0000313" key="5">
    <source>
        <dbReference type="Proteomes" id="UP000315217"/>
    </source>
</evidence>
<dbReference type="GO" id="GO:0016874">
    <property type="term" value="F:ligase activity"/>
    <property type="evidence" value="ECO:0007669"/>
    <property type="project" value="UniProtKB-KW"/>
</dbReference>
<dbReference type="EMBL" id="VBAJ01000278">
    <property type="protein sequence ID" value="TMJ03816.1"/>
    <property type="molecule type" value="Genomic_DNA"/>
</dbReference>
<dbReference type="InterPro" id="IPR042099">
    <property type="entry name" value="ANL_N_sf"/>
</dbReference>
<evidence type="ECO:0000259" key="2">
    <source>
        <dbReference type="Pfam" id="PF14535"/>
    </source>
</evidence>
<dbReference type="InterPro" id="IPR045851">
    <property type="entry name" value="AMP-bd_C_sf"/>
</dbReference>
<dbReference type="Pfam" id="PF14535">
    <property type="entry name" value="AMP-binding_C_2"/>
    <property type="match status" value="1"/>
</dbReference>
<dbReference type="SUPFAM" id="SSF56801">
    <property type="entry name" value="Acetyl-CoA synthetase-like"/>
    <property type="match status" value="1"/>
</dbReference>
<evidence type="ECO:0000313" key="3">
    <source>
        <dbReference type="EMBL" id="TMJ03816.1"/>
    </source>
</evidence>
<reference evidence="5 6" key="1">
    <citation type="journal article" date="2019" name="Nat. Microbiol.">
        <title>Mediterranean grassland soil C-N compound turnover is dependent on rainfall and depth, and is mediated by genomically divergent microorganisms.</title>
        <authorList>
            <person name="Diamond S."/>
            <person name="Andeer P.F."/>
            <person name="Li Z."/>
            <person name="Crits-Christoph A."/>
            <person name="Burstein D."/>
            <person name="Anantharaman K."/>
            <person name="Lane K.R."/>
            <person name="Thomas B.C."/>
            <person name="Pan C."/>
            <person name="Northen T.R."/>
            <person name="Banfield J.F."/>
        </authorList>
    </citation>
    <scope>NUCLEOTIDE SEQUENCE [LARGE SCALE GENOMIC DNA]</scope>
    <source>
        <strain evidence="4">NP_1</strain>
        <strain evidence="3">NP_2</strain>
    </source>
</reference>
<dbReference type="InterPro" id="IPR000873">
    <property type="entry name" value="AMP-dep_synth/lig_dom"/>
</dbReference>
<accession>A0A537L7E0</accession>
<evidence type="ECO:0000259" key="1">
    <source>
        <dbReference type="Pfam" id="PF00501"/>
    </source>
</evidence>
<gene>
    <name evidence="4" type="ORF">E6G98_05190</name>
    <name evidence="3" type="ORF">E6G99_11210</name>
</gene>
<keyword evidence="3" id="KW-0436">Ligase</keyword>
<evidence type="ECO:0000313" key="4">
    <source>
        <dbReference type="EMBL" id="TMJ11339.1"/>
    </source>
</evidence>
<protein>
    <submittedName>
        <fullName evidence="3">Phenylacetate--CoA ligase</fullName>
    </submittedName>
</protein>
<evidence type="ECO:0000313" key="6">
    <source>
        <dbReference type="Proteomes" id="UP000318661"/>
    </source>
</evidence>
<comment type="caution">
    <text evidence="3">The sequence shown here is derived from an EMBL/GenBank/DDBJ whole genome shotgun (WGS) entry which is preliminary data.</text>
</comment>
<dbReference type="AlphaFoldDB" id="A0A537L7E0"/>
<dbReference type="Gene3D" id="3.40.50.12780">
    <property type="entry name" value="N-terminal domain of ligase-like"/>
    <property type="match status" value="1"/>
</dbReference>
<dbReference type="EMBL" id="VBAI01000071">
    <property type="protein sequence ID" value="TMJ11339.1"/>
    <property type="molecule type" value="Genomic_DNA"/>
</dbReference>
<dbReference type="Proteomes" id="UP000318661">
    <property type="component" value="Unassembled WGS sequence"/>
</dbReference>
<organism evidence="3 6">
    <name type="scientific">Candidatus Segetimicrobium genomatis</name>
    <dbReference type="NCBI Taxonomy" id="2569760"/>
    <lineage>
        <taxon>Bacteria</taxon>
        <taxon>Bacillati</taxon>
        <taxon>Candidatus Sysuimicrobiota</taxon>
        <taxon>Candidatus Sysuimicrobiia</taxon>
        <taxon>Candidatus Sysuimicrobiales</taxon>
        <taxon>Candidatus Segetimicrobiaceae</taxon>
        <taxon>Candidatus Segetimicrobium</taxon>
    </lineage>
</organism>
<dbReference type="PANTHER" id="PTHR43845:SF1">
    <property type="entry name" value="BLR5969 PROTEIN"/>
    <property type="match status" value="1"/>
</dbReference>